<name>A0ABQ5S8G3_9CHLO</name>
<feature type="transmembrane region" description="Helical" evidence="3">
    <location>
        <begin position="105"/>
        <end position="123"/>
    </location>
</feature>
<comment type="caution">
    <text evidence="4">The sequence shown here is derived from an EMBL/GenBank/DDBJ whole genome shotgun (WGS) entry which is preliminary data.</text>
</comment>
<keyword evidence="3" id="KW-0472">Membrane</keyword>
<sequence>MALIQTSFLRFGPLTSCKGRARLAAASRTRQPFVLRTAFLSEPEVQTSHLLLCKSYRLAIAGVLASGLVWLSPSPVEADMQTVSPQMVTQMARPLPKQTVDKGKIWSIFIGGAVLLFGITVAFENNEKFFPAITRANRAFRTAAKEFEEMEERQKKEEELLRLRQVQYDEEQRQLSVVQLGMQEARTKVLGTGAAAAPVAAAEPESSSSHPVIQASTSTNTSSSAGGDAAPYVVVEDVVSGIGAVAWPPTAAAATAAGSAVASTSVHVEEVPTQAASAANVGAPLEPPLLSDTRAVASADDAELMTRVARLQGFVSGTISGSKSALEAYRTQRQ</sequence>
<keyword evidence="1" id="KW-0175">Coiled coil</keyword>
<evidence type="ECO:0008006" key="6">
    <source>
        <dbReference type="Google" id="ProtNLM"/>
    </source>
</evidence>
<keyword evidence="3" id="KW-0812">Transmembrane</keyword>
<reference evidence="4 5" key="1">
    <citation type="journal article" date="2023" name="IScience">
        <title>Expanded male sex-determining region conserved during the evolution of homothallism in the green alga Volvox.</title>
        <authorList>
            <person name="Yamamoto K."/>
            <person name="Matsuzaki R."/>
            <person name="Mahakham W."/>
            <person name="Heman W."/>
            <person name="Sekimoto H."/>
            <person name="Kawachi M."/>
            <person name="Minakuchi Y."/>
            <person name="Toyoda A."/>
            <person name="Nozaki H."/>
        </authorList>
    </citation>
    <scope>NUCLEOTIDE SEQUENCE [LARGE SCALE GENOMIC DNA]</scope>
    <source>
        <strain evidence="4 5">NIES-4468</strain>
    </source>
</reference>
<feature type="coiled-coil region" evidence="1">
    <location>
        <begin position="133"/>
        <end position="160"/>
    </location>
</feature>
<feature type="region of interest" description="Disordered" evidence="2">
    <location>
        <begin position="200"/>
        <end position="227"/>
    </location>
</feature>
<evidence type="ECO:0000313" key="5">
    <source>
        <dbReference type="Proteomes" id="UP001165090"/>
    </source>
</evidence>
<keyword evidence="3" id="KW-1133">Transmembrane helix</keyword>
<proteinExistence type="predicted"/>
<dbReference type="Proteomes" id="UP001165090">
    <property type="component" value="Unassembled WGS sequence"/>
</dbReference>
<feature type="compositionally biased region" description="Low complexity" evidence="2">
    <location>
        <begin position="200"/>
        <end position="209"/>
    </location>
</feature>
<evidence type="ECO:0000256" key="3">
    <source>
        <dbReference type="SAM" id="Phobius"/>
    </source>
</evidence>
<dbReference type="EMBL" id="BSDZ01000025">
    <property type="protein sequence ID" value="GLI65719.1"/>
    <property type="molecule type" value="Genomic_DNA"/>
</dbReference>
<organism evidence="4 5">
    <name type="scientific">Volvox africanus</name>
    <dbReference type="NCBI Taxonomy" id="51714"/>
    <lineage>
        <taxon>Eukaryota</taxon>
        <taxon>Viridiplantae</taxon>
        <taxon>Chlorophyta</taxon>
        <taxon>core chlorophytes</taxon>
        <taxon>Chlorophyceae</taxon>
        <taxon>CS clade</taxon>
        <taxon>Chlamydomonadales</taxon>
        <taxon>Volvocaceae</taxon>
        <taxon>Volvox</taxon>
    </lineage>
</organism>
<evidence type="ECO:0000256" key="1">
    <source>
        <dbReference type="SAM" id="Coils"/>
    </source>
</evidence>
<protein>
    <recommendedName>
        <fullName evidence="6">Transmembrane protein</fullName>
    </recommendedName>
</protein>
<evidence type="ECO:0000256" key="2">
    <source>
        <dbReference type="SAM" id="MobiDB-lite"/>
    </source>
</evidence>
<gene>
    <name evidence="4" type="ORF">VaNZ11_009315</name>
</gene>
<accession>A0ABQ5S8G3</accession>
<evidence type="ECO:0000313" key="4">
    <source>
        <dbReference type="EMBL" id="GLI65719.1"/>
    </source>
</evidence>
<keyword evidence="5" id="KW-1185">Reference proteome</keyword>